<dbReference type="AlphaFoldDB" id="A0A846HI15"/>
<dbReference type="EMBL" id="JTCM02000148">
    <property type="protein sequence ID" value="NEU77015.1"/>
    <property type="molecule type" value="Genomic_DNA"/>
</dbReference>
<gene>
    <name evidence="1" type="ORF">PI95_032085</name>
</gene>
<dbReference type="RefSeq" id="WP_052325773.1">
    <property type="nucleotide sequence ID" value="NZ_JTCM02000148.1"/>
</dbReference>
<protein>
    <recommendedName>
        <fullName evidence="3">FAD/NAD(P)-binding domain-containing protein</fullName>
    </recommendedName>
</protein>
<comment type="caution">
    <text evidence="1">The sequence shown here is derived from an EMBL/GenBank/DDBJ whole genome shotgun (WGS) entry which is preliminary data.</text>
</comment>
<dbReference type="PANTHER" id="PTHR43422:SF3">
    <property type="entry name" value="THIAMINE THIAZOLE SYNTHASE"/>
    <property type="match status" value="1"/>
</dbReference>
<dbReference type="PANTHER" id="PTHR43422">
    <property type="entry name" value="THIAMINE THIAZOLE SYNTHASE"/>
    <property type="match status" value="1"/>
</dbReference>
<reference evidence="1 2" key="1">
    <citation type="journal article" date="2015" name="Genome Announc.">
        <title>Draft Genome Sequence of Cyanobacterium Hassallia byssoidea Strain VB512170, Isolated from Monuments in India.</title>
        <authorList>
            <person name="Singh D."/>
            <person name="Chandrababunaidu M.M."/>
            <person name="Panda A."/>
            <person name="Sen D."/>
            <person name="Bhattacharyya S."/>
            <person name="Adhikary S.P."/>
            <person name="Tripathy S."/>
        </authorList>
    </citation>
    <scope>NUCLEOTIDE SEQUENCE [LARGE SCALE GENOMIC DNA]</scope>
    <source>
        <strain evidence="1 2">VB512170</strain>
    </source>
</reference>
<organism evidence="1 2">
    <name type="scientific">Hassallia byssoidea VB512170</name>
    <dbReference type="NCBI Taxonomy" id="1304833"/>
    <lineage>
        <taxon>Bacteria</taxon>
        <taxon>Bacillati</taxon>
        <taxon>Cyanobacteriota</taxon>
        <taxon>Cyanophyceae</taxon>
        <taxon>Nostocales</taxon>
        <taxon>Tolypothrichaceae</taxon>
        <taxon>Hassallia</taxon>
    </lineage>
</organism>
<sequence>MDIAPASDATGERRAGLREAVVIGGSMAGLLVARVLTDYFDRVTIIDRDTFPNLPDHRRGVPQSHHAHTLLPRGQKIIDDLFPGIMDEMRASGALSTYGVVPVAVVTVAGMLPMQKLESEFLRFSRFKLEWHVRHRLEAQTKVRFLSNCEVTGLLSTQDLTRVNGVRLHSRNADIGVEELQADLVVDASGRRSHSPQWLVDLGYEAPEEETINSGIGYASRFYAKPADFPGQWQSIIINGRPPHNPRTV</sequence>
<accession>A0A846HI15</accession>
<dbReference type="Gene3D" id="3.50.50.60">
    <property type="entry name" value="FAD/NAD(P)-binding domain"/>
    <property type="match status" value="1"/>
</dbReference>
<evidence type="ECO:0000313" key="2">
    <source>
        <dbReference type="Proteomes" id="UP000031549"/>
    </source>
</evidence>
<name>A0A846HI15_9CYAN</name>
<keyword evidence="2" id="KW-1185">Reference proteome</keyword>
<dbReference type="InterPro" id="IPR036188">
    <property type="entry name" value="FAD/NAD-bd_sf"/>
</dbReference>
<dbReference type="Proteomes" id="UP000031549">
    <property type="component" value="Unassembled WGS sequence"/>
</dbReference>
<dbReference type="SUPFAM" id="SSF51905">
    <property type="entry name" value="FAD/NAD(P)-binding domain"/>
    <property type="match status" value="1"/>
</dbReference>
<evidence type="ECO:0000313" key="1">
    <source>
        <dbReference type="EMBL" id="NEU77015.1"/>
    </source>
</evidence>
<proteinExistence type="predicted"/>
<evidence type="ECO:0008006" key="3">
    <source>
        <dbReference type="Google" id="ProtNLM"/>
    </source>
</evidence>